<accession>A0ABU4VQC3</accession>
<dbReference type="EMBL" id="JAXAVX010000010">
    <property type="protein sequence ID" value="MDX8153063.1"/>
    <property type="molecule type" value="Genomic_DNA"/>
</dbReference>
<evidence type="ECO:0000313" key="11">
    <source>
        <dbReference type="Proteomes" id="UP001277761"/>
    </source>
</evidence>
<evidence type="ECO:0000259" key="9">
    <source>
        <dbReference type="PROSITE" id="PS00794"/>
    </source>
</evidence>
<evidence type="ECO:0000256" key="3">
    <source>
        <dbReference type="ARBA" id="ARBA00013253"/>
    </source>
</evidence>
<evidence type="ECO:0000313" key="10">
    <source>
        <dbReference type="EMBL" id="MDX8153063.1"/>
    </source>
</evidence>
<comment type="catalytic activity">
    <reaction evidence="1">
        <text>6-hydroxymethyl-7,8-dihydropterin + ATP = (7,8-dihydropterin-6-yl)methyl diphosphate + AMP + H(+)</text>
        <dbReference type="Rhea" id="RHEA:11412"/>
        <dbReference type="ChEBI" id="CHEBI:15378"/>
        <dbReference type="ChEBI" id="CHEBI:30616"/>
        <dbReference type="ChEBI" id="CHEBI:44841"/>
        <dbReference type="ChEBI" id="CHEBI:72950"/>
        <dbReference type="ChEBI" id="CHEBI:456215"/>
        <dbReference type="EC" id="2.7.6.3"/>
    </reaction>
</comment>
<dbReference type="SUPFAM" id="SSF55083">
    <property type="entry name" value="6-hydroxymethyl-7,8-dihydropterin pyrophosphokinase, HPPK"/>
    <property type="match status" value="1"/>
</dbReference>
<name>A0ABU4VQC3_9ACTN</name>
<evidence type="ECO:0000256" key="2">
    <source>
        <dbReference type="ARBA" id="ARBA00005051"/>
    </source>
</evidence>
<dbReference type="Gene3D" id="3.30.70.560">
    <property type="entry name" value="7,8-Dihydro-6-hydroxymethylpterin-pyrophosphokinase HPPK"/>
    <property type="match status" value="1"/>
</dbReference>
<evidence type="ECO:0000256" key="6">
    <source>
        <dbReference type="ARBA" id="ARBA00022777"/>
    </source>
</evidence>
<dbReference type="Proteomes" id="UP001277761">
    <property type="component" value="Unassembled WGS sequence"/>
</dbReference>
<keyword evidence="11" id="KW-1185">Reference proteome</keyword>
<keyword evidence="8" id="KW-0289">Folate biosynthesis</keyword>
<gene>
    <name evidence="10" type="primary">folK</name>
    <name evidence="10" type="ORF">SK069_15800</name>
</gene>
<dbReference type="EC" id="2.7.6.3" evidence="3"/>
<keyword evidence="5" id="KW-0547">Nucleotide-binding</keyword>
<dbReference type="PANTHER" id="PTHR43071:SF1">
    <property type="entry name" value="2-AMINO-4-HYDROXY-6-HYDROXYMETHYLDIHYDROPTERIDINE PYROPHOSPHOKINASE"/>
    <property type="match status" value="1"/>
</dbReference>
<keyword evidence="6" id="KW-0418">Kinase</keyword>
<evidence type="ECO:0000256" key="4">
    <source>
        <dbReference type="ARBA" id="ARBA00022679"/>
    </source>
</evidence>
<dbReference type="NCBIfam" id="TIGR01498">
    <property type="entry name" value="folK"/>
    <property type="match status" value="1"/>
</dbReference>
<comment type="pathway">
    <text evidence="2">Cofactor biosynthesis; tetrahydrofolate biosynthesis; 2-amino-4-hydroxy-6-hydroxymethyl-7,8-dihydropteridine diphosphate from 7,8-dihydroneopterin triphosphate: step 4/4.</text>
</comment>
<dbReference type="InterPro" id="IPR035907">
    <property type="entry name" value="Hppk_sf"/>
</dbReference>
<sequence length="180" mass="19620">MTDLRPGEQVGYLGLGSNIGDRRAALQRAVDALPRHGVRVLASSALYDTDPVGEILDQPSFLNACVRIATALAPEELLRACKAVERDQGRTAVPGDPGYVRHAPRAIDVDLLLLGEAPYRSERLTLPHAQVTERRFVLVPLLELQLDLALPDGTRLADRLAELPLDEGVRRVQDPLDLPG</sequence>
<dbReference type="CDD" id="cd00483">
    <property type="entry name" value="HPPK"/>
    <property type="match status" value="1"/>
</dbReference>
<dbReference type="PROSITE" id="PS00794">
    <property type="entry name" value="HPPK"/>
    <property type="match status" value="1"/>
</dbReference>
<dbReference type="RefSeq" id="WP_319955215.1">
    <property type="nucleotide sequence ID" value="NZ_JAXAVX010000010.1"/>
</dbReference>
<keyword evidence="4 10" id="KW-0808">Transferase</keyword>
<comment type="caution">
    <text evidence="10">The sequence shown here is derived from an EMBL/GenBank/DDBJ whole genome shotgun (WGS) entry which is preliminary data.</text>
</comment>
<protein>
    <recommendedName>
        <fullName evidence="3">2-amino-4-hydroxy-6-hydroxymethyldihydropteridine diphosphokinase</fullName>
        <ecNumber evidence="3">2.7.6.3</ecNumber>
    </recommendedName>
</protein>
<dbReference type="GO" id="GO:0003848">
    <property type="term" value="F:2-amino-4-hydroxy-6-hydroxymethyldihydropteridine diphosphokinase activity"/>
    <property type="evidence" value="ECO:0007669"/>
    <property type="project" value="UniProtKB-EC"/>
</dbReference>
<organism evidence="10 11">
    <name type="scientific">Patulibacter brassicae</name>
    <dbReference type="NCBI Taxonomy" id="1705717"/>
    <lineage>
        <taxon>Bacteria</taxon>
        <taxon>Bacillati</taxon>
        <taxon>Actinomycetota</taxon>
        <taxon>Thermoleophilia</taxon>
        <taxon>Solirubrobacterales</taxon>
        <taxon>Patulibacteraceae</taxon>
        <taxon>Patulibacter</taxon>
    </lineage>
</organism>
<evidence type="ECO:0000256" key="5">
    <source>
        <dbReference type="ARBA" id="ARBA00022741"/>
    </source>
</evidence>
<feature type="domain" description="7,8-dihydro-6-hydroxymethylpterin-pyrophosphokinase" evidence="9">
    <location>
        <begin position="101"/>
        <end position="112"/>
    </location>
</feature>
<dbReference type="Pfam" id="PF01288">
    <property type="entry name" value="HPPK"/>
    <property type="match status" value="1"/>
</dbReference>
<evidence type="ECO:0000256" key="8">
    <source>
        <dbReference type="ARBA" id="ARBA00022909"/>
    </source>
</evidence>
<proteinExistence type="predicted"/>
<keyword evidence="7" id="KW-0067">ATP-binding</keyword>
<evidence type="ECO:0000256" key="7">
    <source>
        <dbReference type="ARBA" id="ARBA00022840"/>
    </source>
</evidence>
<dbReference type="InterPro" id="IPR000550">
    <property type="entry name" value="Hppk"/>
</dbReference>
<dbReference type="PANTHER" id="PTHR43071">
    <property type="entry name" value="2-AMINO-4-HYDROXY-6-HYDROXYMETHYLDIHYDROPTERIDINE PYROPHOSPHOKINASE"/>
    <property type="match status" value="1"/>
</dbReference>
<reference evidence="10 11" key="1">
    <citation type="submission" date="2023-11" db="EMBL/GenBank/DDBJ databases">
        <authorList>
            <person name="Xu M."/>
            <person name="Jiang T."/>
        </authorList>
    </citation>
    <scope>NUCLEOTIDE SEQUENCE [LARGE SCALE GENOMIC DNA]</scope>
    <source>
        <strain evidence="10 11">SD</strain>
    </source>
</reference>
<evidence type="ECO:0000256" key="1">
    <source>
        <dbReference type="ARBA" id="ARBA00000198"/>
    </source>
</evidence>